<feature type="transmembrane region" description="Helical" evidence="8">
    <location>
        <begin position="18"/>
        <end position="38"/>
    </location>
</feature>
<evidence type="ECO:0000256" key="2">
    <source>
        <dbReference type="ARBA" id="ARBA00007935"/>
    </source>
</evidence>
<dbReference type="GO" id="GO:0033214">
    <property type="term" value="P:siderophore-iron import into cell"/>
    <property type="evidence" value="ECO:0007669"/>
    <property type="project" value="TreeGrafter"/>
</dbReference>
<feature type="transmembrane region" description="Helical" evidence="8">
    <location>
        <begin position="205"/>
        <end position="229"/>
    </location>
</feature>
<evidence type="ECO:0000256" key="4">
    <source>
        <dbReference type="ARBA" id="ARBA00022475"/>
    </source>
</evidence>
<geneLocation type="plasmid" evidence="9 10">
    <name>unnamed</name>
</geneLocation>
<evidence type="ECO:0000256" key="6">
    <source>
        <dbReference type="ARBA" id="ARBA00022989"/>
    </source>
</evidence>
<dbReference type="AlphaFoldDB" id="A0AA47LSX3"/>
<feature type="transmembrane region" description="Helical" evidence="8">
    <location>
        <begin position="166"/>
        <end position="185"/>
    </location>
</feature>
<accession>A0AA47LSX3</accession>
<evidence type="ECO:0000256" key="3">
    <source>
        <dbReference type="ARBA" id="ARBA00022448"/>
    </source>
</evidence>
<proteinExistence type="inferred from homology"/>
<evidence type="ECO:0000313" key="9">
    <source>
        <dbReference type="EMBL" id="WBA10279.1"/>
    </source>
</evidence>
<dbReference type="GO" id="GO:0005886">
    <property type="term" value="C:plasma membrane"/>
    <property type="evidence" value="ECO:0007669"/>
    <property type="project" value="UniProtKB-SubCell"/>
</dbReference>
<evidence type="ECO:0000256" key="5">
    <source>
        <dbReference type="ARBA" id="ARBA00022692"/>
    </source>
</evidence>
<dbReference type="Proteomes" id="UP001164748">
    <property type="component" value="Plasmid unnamed"/>
</dbReference>
<keyword evidence="6 8" id="KW-1133">Transmembrane helix</keyword>
<dbReference type="InterPro" id="IPR000522">
    <property type="entry name" value="ABC_transptr_permease_BtuC"/>
</dbReference>
<dbReference type="CDD" id="cd06550">
    <property type="entry name" value="TM_ABC_iron-siderophores_like"/>
    <property type="match status" value="1"/>
</dbReference>
<evidence type="ECO:0000313" key="10">
    <source>
        <dbReference type="Proteomes" id="UP001164748"/>
    </source>
</evidence>
<dbReference type="PANTHER" id="PTHR30472:SF1">
    <property type="entry name" value="FE(3+) DICITRATE TRANSPORT SYSTEM PERMEASE PROTEIN FECC-RELATED"/>
    <property type="match status" value="1"/>
</dbReference>
<name>A0AA47LSX3_9GAMM</name>
<comment type="subcellular location">
    <subcellularLocation>
        <location evidence="1">Cell membrane</location>
        <topology evidence="1">Multi-pass membrane protein</topology>
    </subcellularLocation>
</comment>
<reference evidence="9" key="1">
    <citation type="submission" date="2022-09" db="EMBL/GenBank/DDBJ databases">
        <authorList>
            <person name="Li Z.-J."/>
        </authorList>
    </citation>
    <scope>NUCLEOTIDE SEQUENCE</scope>
    <source>
        <strain evidence="9">TGB11</strain>
        <plasmid evidence="9">unnamed</plasmid>
    </source>
</reference>
<evidence type="ECO:0000256" key="8">
    <source>
        <dbReference type="SAM" id="Phobius"/>
    </source>
</evidence>
<sequence>MPGIVVIHGVVSVSKIHLAWLGGGVLSVCLFSMISMSVGAGEYGAADAFAYYFSAITPFSSTHPSEHMTMVMDTLRLPRTLCALLVGISLSLAASLLQSATRNPLAEPGLLGVNAGAVLGLVTGLTYFGVESALGYLVWSGLGALGGNVVVLLVSQVVGKSSPLKLILVGVAMNATFGGLSNYLLLSNQVVLDQFRFWNLGSLAAADMTSMMLISPFMLAAIALTFLLARQLTMMQLGEQQAQSLGINTYWVRVGVLVASTLFTACAISVAGPISFVGFLAAYCARMVEPVRLSLQVIFSALFGICFILIADILARWMIQPYEMPSGVLLAMIGAPVLIGVVRRGGFRSLLAVK</sequence>
<feature type="transmembrane region" description="Helical" evidence="8">
    <location>
        <begin position="136"/>
        <end position="154"/>
    </location>
</feature>
<protein>
    <submittedName>
        <fullName evidence="9">Iron ABC transporter permease</fullName>
    </submittedName>
</protein>
<gene>
    <name evidence="9" type="ORF">N8M53_13035</name>
</gene>
<organism evidence="9 10">
    <name type="scientific">Salinivibrio kushneri</name>
    <dbReference type="NCBI Taxonomy" id="1908198"/>
    <lineage>
        <taxon>Bacteria</taxon>
        <taxon>Pseudomonadati</taxon>
        <taxon>Pseudomonadota</taxon>
        <taxon>Gammaproteobacteria</taxon>
        <taxon>Vibrionales</taxon>
        <taxon>Vibrionaceae</taxon>
        <taxon>Salinivibrio</taxon>
    </lineage>
</organism>
<feature type="transmembrane region" description="Helical" evidence="8">
    <location>
        <begin position="327"/>
        <end position="346"/>
    </location>
</feature>
<dbReference type="SUPFAM" id="SSF81345">
    <property type="entry name" value="ABC transporter involved in vitamin B12 uptake, BtuC"/>
    <property type="match status" value="1"/>
</dbReference>
<feature type="transmembrane region" description="Helical" evidence="8">
    <location>
        <begin position="295"/>
        <end position="315"/>
    </location>
</feature>
<dbReference type="PANTHER" id="PTHR30472">
    <property type="entry name" value="FERRIC ENTEROBACTIN TRANSPORT SYSTEM PERMEASE PROTEIN"/>
    <property type="match status" value="1"/>
</dbReference>
<dbReference type="Gene3D" id="1.10.3470.10">
    <property type="entry name" value="ABC transporter involved in vitamin B12 uptake, BtuC"/>
    <property type="match status" value="1"/>
</dbReference>
<evidence type="ECO:0000256" key="1">
    <source>
        <dbReference type="ARBA" id="ARBA00004651"/>
    </source>
</evidence>
<keyword evidence="7 8" id="KW-0472">Membrane</keyword>
<feature type="transmembrane region" description="Helical" evidence="8">
    <location>
        <begin position="77"/>
        <end position="97"/>
    </location>
</feature>
<dbReference type="InterPro" id="IPR037294">
    <property type="entry name" value="ABC_BtuC-like"/>
</dbReference>
<dbReference type="EMBL" id="CP114589">
    <property type="protein sequence ID" value="WBA10279.1"/>
    <property type="molecule type" value="Genomic_DNA"/>
</dbReference>
<keyword evidence="9" id="KW-0614">Plasmid</keyword>
<keyword evidence="3" id="KW-0813">Transport</keyword>
<comment type="similarity">
    <text evidence="2">Belongs to the binding-protein-dependent transport system permease family. FecCD subfamily.</text>
</comment>
<feature type="transmembrane region" description="Helical" evidence="8">
    <location>
        <begin position="250"/>
        <end position="283"/>
    </location>
</feature>
<dbReference type="Pfam" id="PF01032">
    <property type="entry name" value="FecCD"/>
    <property type="match status" value="1"/>
</dbReference>
<keyword evidence="5 8" id="KW-0812">Transmembrane</keyword>
<evidence type="ECO:0000256" key="7">
    <source>
        <dbReference type="ARBA" id="ARBA00023136"/>
    </source>
</evidence>
<feature type="transmembrane region" description="Helical" evidence="8">
    <location>
        <begin position="109"/>
        <end position="130"/>
    </location>
</feature>
<keyword evidence="4" id="KW-1003">Cell membrane</keyword>
<dbReference type="GO" id="GO:0022857">
    <property type="term" value="F:transmembrane transporter activity"/>
    <property type="evidence" value="ECO:0007669"/>
    <property type="project" value="InterPro"/>
</dbReference>